<dbReference type="GO" id="GO:0016887">
    <property type="term" value="F:ATP hydrolysis activity"/>
    <property type="evidence" value="ECO:0007669"/>
    <property type="project" value="InterPro"/>
</dbReference>
<dbReference type="InterPro" id="IPR044492">
    <property type="entry name" value="P_typ_ATPase_HD_dom"/>
</dbReference>
<evidence type="ECO:0000256" key="3">
    <source>
        <dbReference type="ARBA" id="ARBA00008109"/>
    </source>
</evidence>
<evidence type="ECO:0000256" key="19">
    <source>
        <dbReference type="SAM" id="MobiDB-lite"/>
    </source>
</evidence>
<feature type="transmembrane region" description="Helical" evidence="18">
    <location>
        <begin position="1298"/>
        <end position="1319"/>
    </location>
</feature>
<evidence type="ECO:0000259" key="20">
    <source>
        <dbReference type="Pfam" id="PF16209"/>
    </source>
</evidence>
<dbReference type="InterPro" id="IPR036412">
    <property type="entry name" value="HAD-like_sf"/>
</dbReference>
<dbReference type="GO" id="GO:0045332">
    <property type="term" value="P:phospholipid translocation"/>
    <property type="evidence" value="ECO:0007669"/>
    <property type="project" value="TreeGrafter"/>
</dbReference>
<evidence type="ECO:0000256" key="16">
    <source>
        <dbReference type="PIRSR" id="PIRSR606539-2"/>
    </source>
</evidence>
<feature type="active site" description="4-aspartylphosphate intermediate" evidence="15">
    <location>
        <position position="687"/>
    </location>
</feature>
<dbReference type="RefSeq" id="XP_022661120.1">
    <property type="nucleotide sequence ID" value="XM_022805385.1"/>
</dbReference>
<keyword evidence="13 18" id="KW-0472">Membrane</keyword>
<feature type="transmembrane region" description="Helical" evidence="18">
    <location>
        <begin position="1272"/>
        <end position="1292"/>
    </location>
</feature>
<feature type="region of interest" description="Disordered" evidence="19">
    <location>
        <begin position="799"/>
        <end position="829"/>
    </location>
</feature>
<dbReference type="InterPro" id="IPR018303">
    <property type="entry name" value="ATPase_P-typ_P_site"/>
</dbReference>
<dbReference type="GO" id="GO:0006890">
    <property type="term" value="P:retrograde vesicle-mediated transport, Golgi to endoplasmic reticulum"/>
    <property type="evidence" value="ECO:0007669"/>
    <property type="project" value="TreeGrafter"/>
</dbReference>
<keyword evidence="8 16" id="KW-0067">ATP-binding</keyword>
<dbReference type="InterPro" id="IPR008250">
    <property type="entry name" value="ATPase_P-typ_transduc_dom_A_sf"/>
</dbReference>
<dbReference type="FunFam" id="3.40.50.1000:FF:000009">
    <property type="entry name" value="Phospholipid-transporting ATPase"/>
    <property type="match status" value="1"/>
</dbReference>
<dbReference type="Pfam" id="PF16209">
    <property type="entry name" value="PhoLip_ATPase_N"/>
    <property type="match status" value="1"/>
</dbReference>
<keyword evidence="23" id="KW-1185">Reference proteome</keyword>
<evidence type="ECO:0000256" key="5">
    <source>
        <dbReference type="ARBA" id="ARBA00022692"/>
    </source>
</evidence>
<keyword evidence="10 18" id="KW-1278">Translocase</keyword>
<keyword evidence="4" id="KW-0813">Transport</keyword>
<dbReference type="EnsemblMetazoa" id="XM_022805384">
    <property type="protein sequence ID" value="XP_022661119"/>
    <property type="gene ID" value="LOC111250329"/>
</dbReference>
<feature type="transmembrane region" description="Helical" evidence="18">
    <location>
        <begin position="1360"/>
        <end position="1378"/>
    </location>
</feature>
<feature type="compositionally biased region" description="Polar residues" evidence="19">
    <location>
        <begin position="76"/>
        <end position="85"/>
    </location>
</feature>
<dbReference type="GO" id="GO:0005524">
    <property type="term" value="F:ATP binding"/>
    <property type="evidence" value="ECO:0007669"/>
    <property type="project" value="UniProtKB-UniRule"/>
</dbReference>
<evidence type="ECO:0000256" key="14">
    <source>
        <dbReference type="ARBA" id="ARBA00034036"/>
    </source>
</evidence>
<evidence type="ECO:0000256" key="1">
    <source>
        <dbReference type="ARBA" id="ARBA00001946"/>
    </source>
</evidence>
<name>A0A7M7K6E5_VARDE</name>
<evidence type="ECO:0000256" key="2">
    <source>
        <dbReference type="ARBA" id="ARBA00004127"/>
    </source>
</evidence>
<dbReference type="InterPro" id="IPR001757">
    <property type="entry name" value="P_typ_ATPase"/>
</dbReference>
<feature type="binding site" evidence="16">
    <location>
        <position position="916"/>
    </location>
    <ligand>
        <name>ATP</name>
        <dbReference type="ChEBI" id="CHEBI:30616"/>
    </ligand>
</feature>
<feature type="binding site" evidence="16">
    <location>
        <position position="945"/>
    </location>
    <ligand>
        <name>ATP</name>
        <dbReference type="ChEBI" id="CHEBI:30616"/>
    </ligand>
</feature>
<dbReference type="PROSITE" id="PS00154">
    <property type="entry name" value="ATPASE_E1_E2"/>
    <property type="match status" value="1"/>
</dbReference>
<evidence type="ECO:0000256" key="8">
    <source>
        <dbReference type="ARBA" id="ARBA00022840"/>
    </source>
</evidence>
<dbReference type="Gene3D" id="3.40.1110.10">
    <property type="entry name" value="Calcium-transporting ATPase, cytoplasmic domain N"/>
    <property type="match status" value="1"/>
</dbReference>
<comment type="similarity">
    <text evidence="3 18">Belongs to the cation transport ATPase (P-type) (TC 3.A.3) family. Type IV subfamily.</text>
</comment>
<evidence type="ECO:0000313" key="23">
    <source>
        <dbReference type="Proteomes" id="UP000594260"/>
    </source>
</evidence>
<evidence type="ECO:0000256" key="4">
    <source>
        <dbReference type="ARBA" id="ARBA00022448"/>
    </source>
</evidence>
<dbReference type="KEGG" id="vde:111250329"/>
<dbReference type="SUPFAM" id="SSF81660">
    <property type="entry name" value="Metal cation-transporting ATPase, ATP-binding domain N"/>
    <property type="match status" value="1"/>
</dbReference>
<dbReference type="InterPro" id="IPR006539">
    <property type="entry name" value="P-type_ATPase_IV"/>
</dbReference>
<evidence type="ECO:0000256" key="17">
    <source>
        <dbReference type="PIRSR" id="PIRSR606539-3"/>
    </source>
</evidence>
<feature type="binding site" evidence="16">
    <location>
        <position position="1107"/>
    </location>
    <ligand>
        <name>ATP</name>
        <dbReference type="ChEBI" id="CHEBI:30616"/>
    </ligand>
</feature>
<dbReference type="GeneID" id="111250329"/>
<dbReference type="PRINTS" id="PR00119">
    <property type="entry name" value="CATATPASE"/>
</dbReference>
<evidence type="ECO:0000313" key="22">
    <source>
        <dbReference type="EnsemblMetazoa" id="XP_022661117"/>
    </source>
</evidence>
<feature type="binding site" evidence="16">
    <location>
        <position position="1025"/>
    </location>
    <ligand>
        <name>ATP</name>
        <dbReference type="ChEBI" id="CHEBI:30616"/>
    </ligand>
</feature>
<feature type="compositionally biased region" description="Low complexity" evidence="19">
    <location>
        <begin position="133"/>
        <end position="156"/>
    </location>
</feature>
<feature type="binding site" evidence="16">
    <location>
        <position position="687"/>
    </location>
    <ligand>
        <name>ATP</name>
        <dbReference type="ChEBI" id="CHEBI:30616"/>
    </ligand>
</feature>
<feature type="binding site" evidence="17">
    <location>
        <position position="1137"/>
    </location>
    <ligand>
        <name>Mg(2+)</name>
        <dbReference type="ChEBI" id="CHEBI:18420"/>
    </ligand>
</feature>
<keyword evidence="6 17" id="KW-0479">Metal-binding</keyword>
<dbReference type="EnsemblMetazoa" id="XM_022805383">
    <property type="protein sequence ID" value="XP_022661118"/>
    <property type="gene ID" value="LOC111250329"/>
</dbReference>
<comment type="subcellular location">
    <subcellularLocation>
        <location evidence="2">Endomembrane system</location>
        <topology evidence="2">Multi-pass membrane protein</topology>
    </subcellularLocation>
    <subcellularLocation>
        <location evidence="18">Membrane</location>
        <topology evidence="18">Multi-pass membrane protein</topology>
    </subcellularLocation>
</comment>
<dbReference type="PANTHER" id="PTHR24092:SF5">
    <property type="entry name" value="PHOSPHOLIPID-TRANSPORTING ATPASE"/>
    <property type="match status" value="1"/>
</dbReference>
<organism evidence="22 23">
    <name type="scientific">Varroa destructor</name>
    <name type="common">Honeybee mite</name>
    <dbReference type="NCBI Taxonomy" id="109461"/>
    <lineage>
        <taxon>Eukaryota</taxon>
        <taxon>Metazoa</taxon>
        <taxon>Ecdysozoa</taxon>
        <taxon>Arthropoda</taxon>
        <taxon>Chelicerata</taxon>
        <taxon>Arachnida</taxon>
        <taxon>Acari</taxon>
        <taxon>Parasitiformes</taxon>
        <taxon>Mesostigmata</taxon>
        <taxon>Gamasina</taxon>
        <taxon>Dermanyssoidea</taxon>
        <taxon>Varroidae</taxon>
        <taxon>Varroa</taxon>
    </lineage>
</organism>
<feature type="compositionally biased region" description="Gly residues" evidence="19">
    <location>
        <begin position="36"/>
        <end position="45"/>
    </location>
</feature>
<dbReference type="Pfam" id="PF16212">
    <property type="entry name" value="PhoLip_ATPase_C"/>
    <property type="match status" value="1"/>
</dbReference>
<dbReference type="InterPro" id="IPR023298">
    <property type="entry name" value="ATPase_P-typ_TM_dom_sf"/>
</dbReference>
<dbReference type="GO" id="GO:0006897">
    <property type="term" value="P:endocytosis"/>
    <property type="evidence" value="ECO:0007669"/>
    <property type="project" value="TreeGrafter"/>
</dbReference>
<dbReference type="EnsemblMetazoa" id="XM_022805385">
    <property type="protein sequence ID" value="XP_022661120"/>
    <property type="gene ID" value="LOC111250329"/>
</dbReference>
<dbReference type="RefSeq" id="XP_022661118.1">
    <property type="nucleotide sequence ID" value="XM_022805383.1"/>
</dbReference>
<dbReference type="SUPFAM" id="SSF81653">
    <property type="entry name" value="Calcium ATPase, transduction domain A"/>
    <property type="match status" value="1"/>
</dbReference>
<dbReference type="Proteomes" id="UP000594260">
    <property type="component" value="Unplaced"/>
</dbReference>
<dbReference type="InParanoid" id="A0A7M7K6E5"/>
<feature type="binding site" evidence="17">
    <location>
        <position position="689"/>
    </location>
    <ligand>
        <name>Mg(2+)</name>
        <dbReference type="ChEBI" id="CHEBI:18420"/>
    </ligand>
</feature>
<feature type="domain" description="P-type ATPase N-terminal" evidence="20">
    <location>
        <begin position="346"/>
        <end position="402"/>
    </location>
</feature>
<evidence type="ECO:0000256" key="10">
    <source>
        <dbReference type="ARBA" id="ARBA00022967"/>
    </source>
</evidence>
<feature type="binding site" evidence="16">
    <location>
        <position position="1026"/>
    </location>
    <ligand>
        <name>ATP</name>
        <dbReference type="ChEBI" id="CHEBI:30616"/>
    </ligand>
</feature>
<keyword evidence="12" id="KW-0445">Lipid transport</keyword>
<dbReference type="Pfam" id="PF13246">
    <property type="entry name" value="Cation_ATPase"/>
    <property type="match status" value="1"/>
</dbReference>
<dbReference type="EnsemblMetazoa" id="XM_022805382">
    <property type="protein sequence ID" value="XP_022661117"/>
    <property type="gene ID" value="LOC111250329"/>
</dbReference>
<dbReference type="SFLD" id="SFLDS00003">
    <property type="entry name" value="Haloacid_Dehalogenase"/>
    <property type="match status" value="1"/>
</dbReference>
<evidence type="ECO:0000256" key="9">
    <source>
        <dbReference type="ARBA" id="ARBA00022842"/>
    </source>
</evidence>
<feature type="domain" description="P-type ATPase C-terminal" evidence="21">
    <location>
        <begin position="1160"/>
        <end position="1388"/>
    </location>
</feature>
<evidence type="ECO:0000256" key="12">
    <source>
        <dbReference type="ARBA" id="ARBA00023055"/>
    </source>
</evidence>
<comment type="catalytic activity">
    <reaction evidence="14 18">
        <text>ATP + H2O + phospholipidSide 1 = ADP + phosphate + phospholipidSide 2.</text>
        <dbReference type="EC" id="7.6.2.1"/>
    </reaction>
</comment>
<evidence type="ECO:0000256" key="6">
    <source>
        <dbReference type="ARBA" id="ARBA00022723"/>
    </source>
</evidence>
<dbReference type="GO" id="GO:0000287">
    <property type="term" value="F:magnesium ion binding"/>
    <property type="evidence" value="ECO:0007669"/>
    <property type="project" value="UniProtKB-UniRule"/>
</dbReference>
<proteinExistence type="inferred from homology"/>
<evidence type="ECO:0000256" key="13">
    <source>
        <dbReference type="ARBA" id="ARBA00023136"/>
    </source>
</evidence>
<dbReference type="RefSeq" id="XP_022661117.1">
    <property type="nucleotide sequence ID" value="XM_022805382.1"/>
</dbReference>
<dbReference type="GO" id="GO:0140326">
    <property type="term" value="F:ATPase-coupled intramembrane lipid transporter activity"/>
    <property type="evidence" value="ECO:0007669"/>
    <property type="project" value="UniProtKB-EC"/>
</dbReference>
<dbReference type="GO" id="GO:0005768">
    <property type="term" value="C:endosome"/>
    <property type="evidence" value="ECO:0007669"/>
    <property type="project" value="TreeGrafter"/>
</dbReference>
<feature type="binding site" evidence="16">
    <location>
        <position position="1027"/>
    </location>
    <ligand>
        <name>ATP</name>
        <dbReference type="ChEBI" id="CHEBI:30616"/>
    </ligand>
</feature>
<keyword evidence="7 16" id="KW-0547">Nucleotide-binding</keyword>
<dbReference type="NCBIfam" id="TIGR01494">
    <property type="entry name" value="ATPase_P-type"/>
    <property type="match status" value="2"/>
</dbReference>
<dbReference type="Gene3D" id="3.40.50.1000">
    <property type="entry name" value="HAD superfamily/HAD-like"/>
    <property type="match status" value="1"/>
</dbReference>
<dbReference type="Gene3D" id="2.70.150.10">
    <property type="entry name" value="Calcium-transporting ATPase, cytoplasmic transduction domain A"/>
    <property type="match status" value="1"/>
</dbReference>
<feature type="binding site" evidence="16">
    <location>
        <position position="850"/>
    </location>
    <ligand>
        <name>ATP</name>
        <dbReference type="ChEBI" id="CHEBI:30616"/>
    </ligand>
</feature>
<feature type="compositionally biased region" description="Low complexity" evidence="19">
    <location>
        <begin position="86"/>
        <end position="97"/>
    </location>
</feature>
<dbReference type="InterPro" id="IPR032630">
    <property type="entry name" value="P_typ_ATPase_c"/>
</dbReference>
<feature type="binding site" evidence="17">
    <location>
        <position position="1133"/>
    </location>
    <ligand>
        <name>Mg(2+)</name>
        <dbReference type="ChEBI" id="CHEBI:18420"/>
    </ligand>
</feature>
<feature type="transmembrane region" description="Helical" evidence="18">
    <location>
        <begin position="362"/>
        <end position="382"/>
    </location>
</feature>
<reference evidence="22" key="1">
    <citation type="submission" date="2021-01" db="UniProtKB">
        <authorList>
            <consortium name="EnsemblMetazoa"/>
        </authorList>
    </citation>
    <scope>IDENTIFICATION</scope>
</reference>
<sequence length="1395" mass="156175">MAVESVTEQRKARELSADNIALKARQVIRVVDPSAGTGGGVGGSTYEGETSIHPRGHLRGTCAAAAADGGGGGGSHQNPHQLPTTSYYYQNNSSGSGKLLSRNDFGNGGFHSNGNGPSTTISLKARNNHRSRGQQQQQLAQPQQPHSRQQQQPNQPHHLRSTHLQPHQQQQQQQQHHRRRDSISRGGDPDSEWDDSEAASLLDPNSSGNGSVRGGRRKTSKRYSNLLDLGNIVRQHTQLTGVRHHSGHKTGVLTGPGAASVAGVSRLLSPLFSLLSGVCLGVCGRCCRFRRRRRASSWFWWCCFCNCLASCCCFAKMRGSQLAWCFKCFRRPELRPRQVFLGRESTDQKFPANKIRNQKYNLFTFIPLVLFHQFKFFLNLYFLAICLTQLIPDLRIGYPYTYYGPLLFVLSVTLIREAIDDHRRYRRDIEINSRKYKKLTTDGVVDVHSAHIKVSDLIIVEKNQTVPADMVFLRTTEKNGTCFIRTDQLDGETDWKLRLAVPTTQRLEMTEQLVELDASIYAEEPKRAIHHFEGTFTRHDRDQHEESLAVENTLWANTVVASGTAVGCVIYTGVETRSMMNNNESRSKIGLLDDEINSLTKVCVAAVVVLALVMVILKGFDGPWWNYLIRYILLFSYIVPISLRVNLDIGKICYAYMIQADSRIPQTVVRSSTIPEELGRINYLLSDKTGTLTKNEMIFKRLHVGDQGYGSEGFDEIRTVLAQWYDPTGNREIQLLQQPSTSRVTKKSKALKVHDAVWSLALCHNVTPVFDNNNSSSNGNSSSPTQDTTLLDQHHISTGKSTHSIGIDDISPLDSSSSSSTPLRSPVSNFGSVDACDRQSVVYQASSPDEVALVQWTESVGLTLVFRDITQMKLKTPHGNTLTYTILETFPFTSERKRMGIIVREESTGQITFLMKGADMIMSQIVQYNDWLEEECDNLAREGLRTLVVAKKELSEEMFAEFQTRLHKAKVAMQDRQDRVNEVLMSLEKDLELVCLTGVEDQLQNEVKPTLELLSNAGVKVWMLTGDKLETATSIAKSSRLVSKMQEVHVFDTVTDRTEAHEEMNSFRKKNDAALVISGDSLEVCLRYYAAEFMELACACPAVVCCRCSPTQKAQVVELIKKHTGKRTAAIGDGGNDVSMIQAADAGIGIVGKEGRQASLAADFSITQFSHVSRLLLVHGRYSYKRSAALSQFIIHRGLIISVMQAVFSSVFYFASVALYQGFLMVGYATVYTMFPVFSLVLDKDVTPETALTYPELYKEMGKGRSLSYKTFFIWVLVSIYQGAIIMYGALVLFEDEFIHIVAISFTALILTELLMVALTIRTWHWFMLAAELLSLGIYVASLFFLKESFDADFLKSPEFHYKVVLVTIVSCLPLYVLKYLHRKVAPTSLTKLQQ</sequence>
<evidence type="ECO:0000256" key="11">
    <source>
        <dbReference type="ARBA" id="ARBA00022989"/>
    </source>
</evidence>
<feature type="binding site" evidence="16">
    <location>
        <position position="689"/>
    </location>
    <ligand>
        <name>ATP</name>
        <dbReference type="ChEBI" id="CHEBI:30616"/>
    </ligand>
</feature>
<dbReference type="EC" id="7.6.2.1" evidence="18"/>
<dbReference type="GO" id="GO:0005886">
    <property type="term" value="C:plasma membrane"/>
    <property type="evidence" value="ECO:0007669"/>
    <property type="project" value="TreeGrafter"/>
</dbReference>
<feature type="binding site" evidence="16">
    <location>
        <position position="1137"/>
    </location>
    <ligand>
        <name>ATP</name>
        <dbReference type="ChEBI" id="CHEBI:30616"/>
    </ligand>
</feature>
<feature type="region of interest" description="Disordered" evidence="19">
    <location>
        <begin position="33"/>
        <end position="220"/>
    </location>
</feature>
<evidence type="ECO:0000256" key="15">
    <source>
        <dbReference type="PIRSR" id="PIRSR606539-1"/>
    </source>
</evidence>
<dbReference type="InterPro" id="IPR032631">
    <property type="entry name" value="P-type_ATPase_N"/>
</dbReference>
<feature type="transmembrane region" description="Helical" evidence="18">
    <location>
        <begin position="402"/>
        <end position="419"/>
    </location>
</feature>
<feature type="compositionally biased region" description="Low complexity" evidence="19">
    <location>
        <begin position="804"/>
        <end position="828"/>
    </location>
</feature>
<dbReference type="SUPFAM" id="SSF56784">
    <property type="entry name" value="HAD-like"/>
    <property type="match status" value="1"/>
</dbReference>
<feature type="transmembrane region" description="Helical" evidence="18">
    <location>
        <begin position="1326"/>
        <end position="1345"/>
    </location>
</feature>
<keyword evidence="11 18" id="KW-1133">Transmembrane helix</keyword>
<dbReference type="InterPro" id="IPR023299">
    <property type="entry name" value="ATPase_P-typ_cyto_dom_N"/>
</dbReference>
<dbReference type="RefSeq" id="XP_022661119.1">
    <property type="nucleotide sequence ID" value="XM_022805384.1"/>
</dbReference>
<dbReference type="SUPFAM" id="SSF81665">
    <property type="entry name" value="Calcium ATPase, transmembrane domain M"/>
    <property type="match status" value="1"/>
</dbReference>
<feature type="binding site" evidence="16">
    <location>
        <position position="1136"/>
    </location>
    <ligand>
        <name>ATP</name>
        <dbReference type="ChEBI" id="CHEBI:30616"/>
    </ligand>
</feature>
<evidence type="ECO:0000256" key="18">
    <source>
        <dbReference type="RuleBase" id="RU362033"/>
    </source>
</evidence>
<feature type="transmembrane region" description="Helical" evidence="18">
    <location>
        <begin position="596"/>
        <end position="616"/>
    </location>
</feature>
<accession>A0A7M7K6E5</accession>
<keyword evidence="9 17" id="KW-0460">Magnesium</keyword>
<dbReference type="PANTHER" id="PTHR24092">
    <property type="entry name" value="PROBABLE PHOSPHOLIPID-TRANSPORTING ATPASE"/>
    <property type="match status" value="1"/>
</dbReference>
<comment type="cofactor">
    <cofactor evidence="1 17">
        <name>Mg(2+)</name>
        <dbReference type="ChEBI" id="CHEBI:18420"/>
    </cofactor>
</comment>
<evidence type="ECO:0000259" key="21">
    <source>
        <dbReference type="Pfam" id="PF16212"/>
    </source>
</evidence>
<dbReference type="FunCoup" id="A0A7M7K6E5">
    <property type="interactions" value="937"/>
</dbReference>
<dbReference type="GO" id="GO:0005802">
    <property type="term" value="C:trans-Golgi network"/>
    <property type="evidence" value="ECO:0007669"/>
    <property type="project" value="TreeGrafter"/>
</dbReference>
<feature type="binding site" evidence="16">
    <location>
        <position position="688"/>
    </location>
    <ligand>
        <name>ATP</name>
        <dbReference type="ChEBI" id="CHEBI:30616"/>
    </ligand>
</feature>
<dbReference type="FunFam" id="3.40.1110.10:FF:000097">
    <property type="entry name" value="Phospholipid-transporting ATPase"/>
    <property type="match status" value="1"/>
</dbReference>
<feature type="transmembrane region" description="Helical" evidence="18">
    <location>
        <begin position="1194"/>
        <end position="1216"/>
    </location>
</feature>
<dbReference type="SFLD" id="SFLDF00027">
    <property type="entry name" value="p-type_atpase"/>
    <property type="match status" value="1"/>
</dbReference>
<feature type="transmembrane region" description="Helical" evidence="18">
    <location>
        <begin position="1222"/>
        <end position="1242"/>
    </location>
</feature>
<keyword evidence="5 18" id="KW-0812">Transmembrane</keyword>
<dbReference type="OrthoDB" id="377733at2759"/>
<feature type="transmembrane region" description="Helical" evidence="18">
    <location>
        <begin position="628"/>
        <end position="647"/>
    </location>
</feature>
<feature type="binding site" evidence="16">
    <location>
        <position position="892"/>
    </location>
    <ligand>
        <name>ATP</name>
        <dbReference type="ChEBI" id="CHEBI:30616"/>
    </ligand>
</feature>
<dbReference type="NCBIfam" id="TIGR01652">
    <property type="entry name" value="ATPase-Plipid"/>
    <property type="match status" value="1"/>
</dbReference>
<dbReference type="OMA" id="VIEVHAN"/>
<dbReference type="InterPro" id="IPR023214">
    <property type="entry name" value="HAD_sf"/>
</dbReference>
<protein>
    <recommendedName>
        <fullName evidence="18">Phospholipid-transporting ATPase</fullName>
        <ecNumber evidence="18">7.6.2.1</ecNumber>
    </recommendedName>
</protein>
<dbReference type="SFLD" id="SFLDG00002">
    <property type="entry name" value="C1.7:_P-type_atpase_like"/>
    <property type="match status" value="1"/>
</dbReference>
<feature type="binding site" evidence="16">
    <location>
        <position position="1113"/>
    </location>
    <ligand>
        <name>ATP</name>
        <dbReference type="ChEBI" id="CHEBI:30616"/>
    </ligand>
</feature>
<evidence type="ECO:0000256" key="7">
    <source>
        <dbReference type="ARBA" id="ARBA00022741"/>
    </source>
</evidence>
<feature type="binding site" evidence="17">
    <location>
        <position position="687"/>
    </location>
    <ligand>
        <name>Mg(2+)</name>
        <dbReference type="ChEBI" id="CHEBI:18420"/>
    </ligand>
</feature>